<name>A0A2I1HR99_9GLOM</name>
<proteinExistence type="predicted"/>
<dbReference type="EMBL" id="LLXI01005335">
    <property type="protein sequence ID" value="PKY61424.1"/>
    <property type="molecule type" value="Genomic_DNA"/>
</dbReference>
<comment type="caution">
    <text evidence="1">The sequence shown here is derived from an EMBL/GenBank/DDBJ whole genome shotgun (WGS) entry which is preliminary data.</text>
</comment>
<dbReference type="AlphaFoldDB" id="A0A2I1HR99"/>
<gene>
    <name evidence="1" type="ORF">RhiirA4_486374</name>
</gene>
<sequence length="138" mass="16028">MNTYESRAGGDIVCSNECNVAATVINKIGKDKQNNSKNWQDLLGEKVRTQINAFHKRNNKHDEDDEDNPKLELQLQIEKLFQQIGTITYPAINKIMENYIINGLTNNKFIRFNEPIKTLKERIKEVKISKKKINPIRD</sequence>
<organism evidence="1 2">
    <name type="scientific">Rhizophagus irregularis</name>
    <dbReference type="NCBI Taxonomy" id="588596"/>
    <lineage>
        <taxon>Eukaryota</taxon>
        <taxon>Fungi</taxon>
        <taxon>Fungi incertae sedis</taxon>
        <taxon>Mucoromycota</taxon>
        <taxon>Glomeromycotina</taxon>
        <taxon>Glomeromycetes</taxon>
        <taxon>Glomerales</taxon>
        <taxon>Glomeraceae</taxon>
        <taxon>Rhizophagus</taxon>
    </lineage>
</organism>
<reference evidence="1 2" key="1">
    <citation type="submission" date="2015-10" db="EMBL/GenBank/DDBJ databases">
        <title>Genome analyses suggest a sexual origin of heterokaryosis in a supposedly ancient asexual fungus.</title>
        <authorList>
            <person name="Ropars J."/>
            <person name="Sedzielewska K."/>
            <person name="Noel J."/>
            <person name="Charron P."/>
            <person name="Farinelli L."/>
            <person name="Marton T."/>
            <person name="Kruger M."/>
            <person name="Pelin A."/>
            <person name="Brachmann A."/>
            <person name="Corradi N."/>
        </authorList>
    </citation>
    <scope>NUCLEOTIDE SEQUENCE [LARGE SCALE GENOMIC DNA]</scope>
    <source>
        <strain evidence="1 2">A4</strain>
    </source>
</reference>
<accession>A0A2I1HR99</accession>
<dbReference type="Proteomes" id="UP000234323">
    <property type="component" value="Unassembled WGS sequence"/>
</dbReference>
<evidence type="ECO:0000313" key="1">
    <source>
        <dbReference type="EMBL" id="PKY61424.1"/>
    </source>
</evidence>
<keyword evidence="2" id="KW-1185">Reference proteome</keyword>
<evidence type="ECO:0000313" key="2">
    <source>
        <dbReference type="Proteomes" id="UP000234323"/>
    </source>
</evidence>
<protein>
    <submittedName>
        <fullName evidence="1">Uncharacterized protein</fullName>
    </submittedName>
</protein>